<evidence type="ECO:0000256" key="5">
    <source>
        <dbReference type="ARBA" id="ARBA00023136"/>
    </source>
</evidence>
<feature type="transmembrane region" description="Helical" evidence="6">
    <location>
        <begin position="113"/>
        <end position="133"/>
    </location>
</feature>
<reference evidence="7 8" key="1">
    <citation type="submission" date="2024-01" db="EMBL/GenBank/DDBJ databases">
        <title>The genomes of 5 underutilized Papilionoideae crops provide insights into root nodulation and disease resistanc.</title>
        <authorList>
            <person name="Jiang F."/>
        </authorList>
    </citation>
    <scope>NUCLEOTIDE SEQUENCE [LARGE SCALE GENOMIC DNA]</scope>
    <source>
        <strain evidence="7">LVBAO_FW01</strain>
        <tissue evidence="7">Leaves</tissue>
    </source>
</reference>
<dbReference type="PANTHER" id="PTHR12483:SF24">
    <property type="entry name" value="COPPER TRANSPORTER 2-RELATED"/>
    <property type="match status" value="1"/>
</dbReference>
<keyword evidence="2 6" id="KW-0812">Transmembrane</keyword>
<keyword evidence="6" id="KW-0406">Ion transport</keyword>
<dbReference type="Proteomes" id="UP001367508">
    <property type="component" value="Unassembled WGS sequence"/>
</dbReference>
<protein>
    <recommendedName>
        <fullName evidence="6">Copper transport protein</fullName>
    </recommendedName>
</protein>
<dbReference type="AlphaFoldDB" id="A0AAN9K741"/>
<evidence type="ECO:0000256" key="1">
    <source>
        <dbReference type="ARBA" id="ARBA00006921"/>
    </source>
</evidence>
<dbReference type="Pfam" id="PF04145">
    <property type="entry name" value="Ctr"/>
    <property type="match status" value="2"/>
</dbReference>
<feature type="transmembrane region" description="Helical" evidence="6">
    <location>
        <begin position="83"/>
        <end position="107"/>
    </location>
</feature>
<keyword evidence="8" id="KW-1185">Reference proteome</keyword>
<keyword evidence="6" id="KW-0186">Copper</keyword>
<organism evidence="7 8">
    <name type="scientific">Canavalia gladiata</name>
    <name type="common">Sword bean</name>
    <name type="synonym">Dolichos gladiatus</name>
    <dbReference type="NCBI Taxonomy" id="3824"/>
    <lineage>
        <taxon>Eukaryota</taxon>
        <taxon>Viridiplantae</taxon>
        <taxon>Streptophyta</taxon>
        <taxon>Embryophyta</taxon>
        <taxon>Tracheophyta</taxon>
        <taxon>Spermatophyta</taxon>
        <taxon>Magnoliopsida</taxon>
        <taxon>eudicotyledons</taxon>
        <taxon>Gunneridae</taxon>
        <taxon>Pentapetalae</taxon>
        <taxon>rosids</taxon>
        <taxon>fabids</taxon>
        <taxon>Fabales</taxon>
        <taxon>Fabaceae</taxon>
        <taxon>Papilionoideae</taxon>
        <taxon>50 kb inversion clade</taxon>
        <taxon>NPAAA clade</taxon>
        <taxon>indigoferoid/millettioid clade</taxon>
        <taxon>Phaseoleae</taxon>
        <taxon>Canavalia</taxon>
    </lineage>
</organism>
<dbReference type="EMBL" id="JAYMYQ010000009">
    <property type="protein sequence ID" value="KAK7312445.1"/>
    <property type="molecule type" value="Genomic_DNA"/>
</dbReference>
<feature type="transmembrane region" description="Helical" evidence="6">
    <location>
        <begin position="51"/>
        <end position="71"/>
    </location>
</feature>
<dbReference type="GO" id="GO:0005886">
    <property type="term" value="C:plasma membrane"/>
    <property type="evidence" value="ECO:0007669"/>
    <property type="project" value="TreeGrafter"/>
</dbReference>
<comment type="similarity">
    <text evidence="1 6">Belongs to the copper transporter (Ctr) (TC 1.A.56) family. SLC31A subfamily.</text>
</comment>
<keyword evidence="6" id="KW-0813">Transport</keyword>
<keyword evidence="3 6" id="KW-0187">Copper transport</keyword>
<evidence type="ECO:0000256" key="3">
    <source>
        <dbReference type="ARBA" id="ARBA00022796"/>
    </source>
</evidence>
<evidence type="ECO:0000256" key="2">
    <source>
        <dbReference type="ARBA" id="ARBA00022692"/>
    </source>
</evidence>
<comment type="caution">
    <text evidence="7">The sequence shown here is derived from an EMBL/GenBank/DDBJ whole genome shotgun (WGS) entry which is preliminary data.</text>
</comment>
<proteinExistence type="inferred from homology"/>
<sequence length="150" mass="16464">MPGMGGMTPPPPSTNGTMTMHHHNMMMMHMTFFWGKDTNILFNNWPGGKSGMYVLALVFVFVMAFFVELLSQTRFIKPGLNHVVAGLIQTLVHVLRVGLAYLVMLALMSFNGGVFLVAILGHALGFFISTMAFKKSLPKNEGSDLPPISC</sequence>
<evidence type="ECO:0000313" key="7">
    <source>
        <dbReference type="EMBL" id="KAK7312445.1"/>
    </source>
</evidence>
<keyword evidence="5 6" id="KW-0472">Membrane</keyword>
<keyword evidence="4 6" id="KW-1133">Transmembrane helix</keyword>
<evidence type="ECO:0000256" key="4">
    <source>
        <dbReference type="ARBA" id="ARBA00022989"/>
    </source>
</evidence>
<dbReference type="GO" id="GO:0005375">
    <property type="term" value="F:copper ion transmembrane transporter activity"/>
    <property type="evidence" value="ECO:0007669"/>
    <property type="project" value="UniProtKB-UniRule"/>
</dbReference>
<evidence type="ECO:0000256" key="6">
    <source>
        <dbReference type="RuleBase" id="RU367022"/>
    </source>
</evidence>
<evidence type="ECO:0000313" key="8">
    <source>
        <dbReference type="Proteomes" id="UP001367508"/>
    </source>
</evidence>
<dbReference type="PANTHER" id="PTHR12483">
    <property type="entry name" value="SOLUTE CARRIER FAMILY 31 COPPER TRANSPORTERS"/>
    <property type="match status" value="1"/>
</dbReference>
<accession>A0AAN9K741</accession>
<comment type="subcellular location">
    <subcellularLocation>
        <location evidence="6">Membrane</location>
        <topology evidence="6">Multi-pass membrane protein</topology>
    </subcellularLocation>
</comment>
<gene>
    <name evidence="7" type="ORF">VNO77_36311</name>
</gene>
<name>A0AAN9K741_CANGL</name>
<dbReference type="InterPro" id="IPR007274">
    <property type="entry name" value="Cop_transporter"/>
</dbReference>